<gene>
    <name evidence="2" type="ORF">ACFYY5_21715</name>
</gene>
<dbReference type="Gene3D" id="3.40.50.1820">
    <property type="entry name" value="alpha/beta hydrolase"/>
    <property type="match status" value="1"/>
</dbReference>
<dbReference type="GO" id="GO:0016787">
    <property type="term" value="F:hydrolase activity"/>
    <property type="evidence" value="ECO:0007669"/>
    <property type="project" value="UniProtKB-KW"/>
</dbReference>
<keyword evidence="3" id="KW-1185">Reference proteome</keyword>
<reference evidence="2 3" key="1">
    <citation type="submission" date="2024-10" db="EMBL/GenBank/DDBJ databases">
        <title>The Natural Products Discovery Center: Release of the First 8490 Sequenced Strains for Exploring Actinobacteria Biosynthetic Diversity.</title>
        <authorList>
            <person name="Kalkreuter E."/>
            <person name="Kautsar S.A."/>
            <person name="Yang D."/>
            <person name="Bader C.D."/>
            <person name="Teijaro C.N."/>
            <person name="Fluegel L."/>
            <person name="Davis C.M."/>
            <person name="Simpson J.R."/>
            <person name="Lauterbach L."/>
            <person name="Steele A.D."/>
            <person name="Gui C."/>
            <person name="Meng S."/>
            <person name="Li G."/>
            <person name="Viehrig K."/>
            <person name="Ye F."/>
            <person name="Su P."/>
            <person name="Kiefer A.F."/>
            <person name="Nichols A."/>
            <person name="Cepeda A.J."/>
            <person name="Yan W."/>
            <person name="Fan B."/>
            <person name="Jiang Y."/>
            <person name="Adhikari A."/>
            <person name="Zheng C.-J."/>
            <person name="Schuster L."/>
            <person name="Cowan T.M."/>
            <person name="Smanski M.J."/>
            <person name="Chevrette M.G."/>
            <person name="De Carvalho L.P.S."/>
            <person name="Shen B."/>
        </authorList>
    </citation>
    <scope>NUCLEOTIDE SEQUENCE [LARGE SCALE GENOMIC DNA]</scope>
    <source>
        <strain evidence="2 3">NPDC001867</strain>
    </source>
</reference>
<organism evidence="2 3">
    <name type="scientific">Nocardia elegans</name>
    <dbReference type="NCBI Taxonomy" id="300029"/>
    <lineage>
        <taxon>Bacteria</taxon>
        <taxon>Bacillati</taxon>
        <taxon>Actinomycetota</taxon>
        <taxon>Actinomycetes</taxon>
        <taxon>Mycobacteriales</taxon>
        <taxon>Nocardiaceae</taxon>
        <taxon>Nocardia</taxon>
    </lineage>
</organism>
<dbReference type="Pfam" id="PF12146">
    <property type="entry name" value="Hydrolase_4"/>
    <property type="match status" value="1"/>
</dbReference>
<comment type="caution">
    <text evidence="2">The sequence shown here is derived from an EMBL/GenBank/DDBJ whole genome shotgun (WGS) entry which is preliminary data.</text>
</comment>
<protein>
    <submittedName>
        <fullName evidence="2">Alpha/beta hydrolase</fullName>
    </submittedName>
</protein>
<sequence>MSQTTHLTAPTVITFDVTEAIGSGGSLTQTARLFLPEHPERTPAVLVCLAGGTYDWHYWHLDVPGRRGYSFAEHLAGRGFAVVAVDHLGVGESSDPTGAGPVGLSLLARGDATVAHQIKQRVAAGTLSADLPALDIPLIGVGHSMGACLTTIVQAEQRPYAAVALLGYGVDIANVYDESNDADDLEDRVADSERVFRELNGVAAEANSCVVPRAHLRAIFHAPDVPEDIVAADDAVESVVPVRAASEVTTPGYVATFAKTIDVPVFIGLGAVLDVSPNPHAEPGNYRHSPDVTLHLVEGSAHCHNFAGKRATLWDRIAAWIPTVTGPPAQTAN</sequence>
<dbReference type="InterPro" id="IPR029058">
    <property type="entry name" value="AB_hydrolase_fold"/>
</dbReference>
<keyword evidence="2" id="KW-0378">Hydrolase</keyword>
<name>A0ABW6TKA6_9NOCA</name>
<evidence type="ECO:0000313" key="2">
    <source>
        <dbReference type="EMBL" id="MFF4025464.1"/>
    </source>
</evidence>
<dbReference type="RefSeq" id="WP_290049384.1">
    <property type="nucleotide sequence ID" value="NZ_JBIATK010000007.1"/>
</dbReference>
<feature type="domain" description="Serine aminopeptidase S33" evidence="1">
    <location>
        <begin position="70"/>
        <end position="302"/>
    </location>
</feature>
<dbReference type="EMBL" id="JBIATK010000007">
    <property type="protein sequence ID" value="MFF4025464.1"/>
    <property type="molecule type" value="Genomic_DNA"/>
</dbReference>
<evidence type="ECO:0000313" key="3">
    <source>
        <dbReference type="Proteomes" id="UP001602089"/>
    </source>
</evidence>
<proteinExistence type="predicted"/>
<accession>A0ABW6TKA6</accession>
<dbReference type="SUPFAM" id="SSF53474">
    <property type="entry name" value="alpha/beta-Hydrolases"/>
    <property type="match status" value="1"/>
</dbReference>
<evidence type="ECO:0000259" key="1">
    <source>
        <dbReference type="Pfam" id="PF12146"/>
    </source>
</evidence>
<dbReference type="InterPro" id="IPR022742">
    <property type="entry name" value="Hydrolase_4"/>
</dbReference>
<dbReference type="Proteomes" id="UP001602089">
    <property type="component" value="Unassembled WGS sequence"/>
</dbReference>